<evidence type="ECO:0000313" key="9">
    <source>
        <dbReference type="EMBL" id="MBW0552398.1"/>
    </source>
</evidence>
<proteinExistence type="predicted"/>
<dbReference type="GO" id="GO:0004519">
    <property type="term" value="F:endonuclease activity"/>
    <property type="evidence" value="ECO:0007669"/>
    <property type="project" value="UniProtKB-KW"/>
</dbReference>
<dbReference type="GO" id="GO:0005634">
    <property type="term" value="C:nucleus"/>
    <property type="evidence" value="ECO:0007669"/>
    <property type="project" value="UniProtKB-ARBA"/>
</dbReference>
<keyword evidence="2" id="KW-0548">Nucleotidyltransferase</keyword>
<keyword evidence="10" id="KW-1185">Reference proteome</keyword>
<dbReference type="PROSITE" id="PS50994">
    <property type="entry name" value="INTEGRASE"/>
    <property type="match status" value="1"/>
</dbReference>
<evidence type="ECO:0000256" key="7">
    <source>
        <dbReference type="ARBA" id="ARBA00022918"/>
    </source>
</evidence>
<dbReference type="Pfam" id="PF17921">
    <property type="entry name" value="Integrase_H2C2"/>
    <property type="match status" value="1"/>
</dbReference>
<evidence type="ECO:0000256" key="6">
    <source>
        <dbReference type="ARBA" id="ARBA00022884"/>
    </source>
</evidence>
<dbReference type="Proteomes" id="UP000765509">
    <property type="component" value="Unassembled WGS sequence"/>
</dbReference>
<dbReference type="InterPro" id="IPR043502">
    <property type="entry name" value="DNA/RNA_pol_sf"/>
</dbReference>
<dbReference type="Gene3D" id="3.30.420.10">
    <property type="entry name" value="Ribonuclease H-like superfamily/Ribonuclease H"/>
    <property type="match status" value="1"/>
</dbReference>
<accession>A0A9Q3IXX3</accession>
<dbReference type="InterPro" id="IPR041373">
    <property type="entry name" value="RT_RNaseH"/>
</dbReference>
<evidence type="ECO:0000256" key="3">
    <source>
        <dbReference type="ARBA" id="ARBA00022722"/>
    </source>
</evidence>
<evidence type="ECO:0000259" key="8">
    <source>
        <dbReference type="PROSITE" id="PS50994"/>
    </source>
</evidence>
<gene>
    <name evidence="9" type="ORF">O181_092113</name>
</gene>
<keyword evidence="1" id="KW-0808">Transferase</keyword>
<evidence type="ECO:0000256" key="2">
    <source>
        <dbReference type="ARBA" id="ARBA00022695"/>
    </source>
</evidence>
<dbReference type="SUPFAM" id="SSF56672">
    <property type="entry name" value="DNA/RNA polymerases"/>
    <property type="match status" value="1"/>
</dbReference>
<evidence type="ECO:0000313" key="10">
    <source>
        <dbReference type="Proteomes" id="UP000765509"/>
    </source>
</evidence>
<dbReference type="EMBL" id="AVOT02058522">
    <property type="protein sequence ID" value="MBW0552398.1"/>
    <property type="molecule type" value="Genomic_DNA"/>
</dbReference>
<dbReference type="InterPro" id="IPR041588">
    <property type="entry name" value="Integrase_H2C2"/>
</dbReference>
<sequence length="593" mass="67829">MPDWNIPYKLYIDACGDGLGAALHQVQIIDDKPTEGPICYISRQIKPTEARYGASQMECLCLVWELEKLLYYLDGSVFEVITDFNAVKSLLNMKTPNRHMLRWQIAIQEYRGNMTIVHEAGNIHKHSDGLNRWALANTPGNPAYVPLEAEPQIPIQGINITDIGTEFFEEVRESFKQDKNCHILTSLLDKDCKDTSLVNALDEVWRNSYSKGSFHLFDGIIYHRTKHSCVMTLCSRLLINTILHEFHDSIYSGHLSEDRTLEKVKNCAWWPSWRKETIEYCHTCDRCQKGNMSTGKKFGLMIHIQKQKSPWEVVHMDWVTALPPSGDKSYNACLVIVDRYSKTPIFLPCHKDDTAMDTALLLWSRVISHTGLFKNIISDRDPKFTSALWTNLHRLFGTKLSFSTENHPQKDGLTDRMIQTLEDMIRRFCAYGLEFKDSDGFTHDWCTLIPELELEYKTSVHSSTGQTPAMLEKGWNPRLPADTLRKDLIDIHPTASSFKIIIDKVKHHAEKSMNDALDYAKQKWDKSHKVPYFKVGHLVLVSTLNFNNIKGPKKLKDSYVGPFVIVALHGTNAVQVELIGELENNTPLFQSAA</sequence>
<name>A0A9Q3IXX3_9BASI</name>
<dbReference type="OrthoDB" id="2595244at2759"/>
<evidence type="ECO:0000256" key="4">
    <source>
        <dbReference type="ARBA" id="ARBA00022759"/>
    </source>
</evidence>
<feature type="domain" description="Integrase catalytic" evidence="8">
    <location>
        <begin position="306"/>
        <end position="476"/>
    </location>
</feature>
<evidence type="ECO:0000256" key="1">
    <source>
        <dbReference type="ARBA" id="ARBA00022679"/>
    </source>
</evidence>
<keyword evidence="3" id="KW-0540">Nuclease</keyword>
<dbReference type="InterPro" id="IPR001584">
    <property type="entry name" value="Integrase_cat-core"/>
</dbReference>
<dbReference type="CDD" id="cd09274">
    <property type="entry name" value="RNase_HI_RT_Ty3"/>
    <property type="match status" value="1"/>
</dbReference>
<dbReference type="GO" id="GO:0016787">
    <property type="term" value="F:hydrolase activity"/>
    <property type="evidence" value="ECO:0007669"/>
    <property type="project" value="UniProtKB-KW"/>
</dbReference>
<dbReference type="Pfam" id="PF00665">
    <property type="entry name" value="rve"/>
    <property type="match status" value="1"/>
</dbReference>
<dbReference type="InterPro" id="IPR012337">
    <property type="entry name" value="RNaseH-like_sf"/>
</dbReference>
<dbReference type="Pfam" id="PF17917">
    <property type="entry name" value="RT_RNaseH"/>
    <property type="match status" value="1"/>
</dbReference>
<reference evidence="9" key="1">
    <citation type="submission" date="2021-03" db="EMBL/GenBank/DDBJ databases">
        <title>Draft genome sequence of rust myrtle Austropuccinia psidii MF-1, a brazilian biotype.</title>
        <authorList>
            <person name="Quecine M.C."/>
            <person name="Pachon D.M.R."/>
            <person name="Bonatelli M.L."/>
            <person name="Correr F.H."/>
            <person name="Franceschini L.M."/>
            <person name="Leite T.F."/>
            <person name="Margarido G.R.A."/>
            <person name="Almeida C.A."/>
            <person name="Ferrarezi J.A."/>
            <person name="Labate C.A."/>
        </authorList>
    </citation>
    <scope>NUCLEOTIDE SEQUENCE</scope>
    <source>
        <strain evidence="9">MF-1</strain>
    </source>
</reference>
<dbReference type="GO" id="GO:0003964">
    <property type="term" value="F:RNA-directed DNA polymerase activity"/>
    <property type="evidence" value="ECO:0007669"/>
    <property type="project" value="UniProtKB-KW"/>
</dbReference>
<dbReference type="InterPro" id="IPR050951">
    <property type="entry name" value="Retrovirus_Pol_polyprotein"/>
</dbReference>
<dbReference type="GO" id="GO:0003723">
    <property type="term" value="F:RNA binding"/>
    <property type="evidence" value="ECO:0007669"/>
    <property type="project" value="UniProtKB-KW"/>
</dbReference>
<keyword evidence="4" id="KW-0255">Endonuclease</keyword>
<dbReference type="GO" id="GO:0015074">
    <property type="term" value="P:DNA integration"/>
    <property type="evidence" value="ECO:0007669"/>
    <property type="project" value="InterPro"/>
</dbReference>
<dbReference type="PANTHER" id="PTHR37984">
    <property type="entry name" value="PROTEIN CBG26694"/>
    <property type="match status" value="1"/>
</dbReference>
<evidence type="ECO:0000256" key="5">
    <source>
        <dbReference type="ARBA" id="ARBA00022801"/>
    </source>
</evidence>
<comment type="caution">
    <text evidence="9">The sequence shown here is derived from an EMBL/GenBank/DDBJ whole genome shotgun (WGS) entry which is preliminary data.</text>
</comment>
<keyword evidence="5" id="KW-0378">Hydrolase</keyword>
<dbReference type="AlphaFoldDB" id="A0A9Q3IXX3"/>
<organism evidence="9 10">
    <name type="scientific">Austropuccinia psidii MF-1</name>
    <dbReference type="NCBI Taxonomy" id="1389203"/>
    <lineage>
        <taxon>Eukaryota</taxon>
        <taxon>Fungi</taxon>
        <taxon>Dikarya</taxon>
        <taxon>Basidiomycota</taxon>
        <taxon>Pucciniomycotina</taxon>
        <taxon>Pucciniomycetes</taxon>
        <taxon>Pucciniales</taxon>
        <taxon>Sphaerophragmiaceae</taxon>
        <taxon>Austropuccinia</taxon>
    </lineage>
</organism>
<protein>
    <recommendedName>
        <fullName evidence="8">Integrase catalytic domain-containing protein</fullName>
    </recommendedName>
</protein>
<dbReference type="SUPFAM" id="SSF53098">
    <property type="entry name" value="Ribonuclease H-like"/>
    <property type="match status" value="1"/>
</dbReference>
<keyword evidence="6" id="KW-0694">RNA-binding</keyword>
<dbReference type="InterPro" id="IPR036397">
    <property type="entry name" value="RNaseH_sf"/>
</dbReference>
<dbReference type="Gene3D" id="1.10.340.70">
    <property type="match status" value="1"/>
</dbReference>
<keyword evidence="7" id="KW-0695">RNA-directed DNA polymerase</keyword>
<dbReference type="PANTHER" id="PTHR37984:SF5">
    <property type="entry name" value="PROTEIN NYNRIN-LIKE"/>
    <property type="match status" value="1"/>
</dbReference>